<dbReference type="EMBL" id="MU853900">
    <property type="protein sequence ID" value="KAK3935956.1"/>
    <property type="molecule type" value="Genomic_DNA"/>
</dbReference>
<proteinExistence type="predicted"/>
<comment type="caution">
    <text evidence="2">The sequence shown here is derived from an EMBL/GenBank/DDBJ whole genome shotgun (WGS) entry which is preliminary data.</text>
</comment>
<organism evidence="2 3">
    <name type="scientific">Diplogelasinospora grovesii</name>
    <dbReference type="NCBI Taxonomy" id="303347"/>
    <lineage>
        <taxon>Eukaryota</taxon>
        <taxon>Fungi</taxon>
        <taxon>Dikarya</taxon>
        <taxon>Ascomycota</taxon>
        <taxon>Pezizomycotina</taxon>
        <taxon>Sordariomycetes</taxon>
        <taxon>Sordariomycetidae</taxon>
        <taxon>Sordariales</taxon>
        <taxon>Diplogelasinosporaceae</taxon>
        <taxon>Diplogelasinospora</taxon>
    </lineage>
</organism>
<dbReference type="GO" id="GO:0016787">
    <property type="term" value="F:hydrolase activity"/>
    <property type="evidence" value="ECO:0007669"/>
    <property type="project" value="UniProtKB-KW"/>
</dbReference>
<dbReference type="InterPro" id="IPR053183">
    <property type="entry name" value="ASL1"/>
</dbReference>
<evidence type="ECO:0000313" key="3">
    <source>
        <dbReference type="Proteomes" id="UP001303473"/>
    </source>
</evidence>
<evidence type="ECO:0000313" key="2">
    <source>
        <dbReference type="EMBL" id="KAK3935956.1"/>
    </source>
</evidence>
<dbReference type="InterPro" id="IPR017853">
    <property type="entry name" value="GH"/>
</dbReference>
<name>A0AAN6MYM8_9PEZI</name>
<protein>
    <submittedName>
        <fullName evidence="2">Glycosyl hydrolase catalytic core-domain-containing protein</fullName>
    </submittedName>
</protein>
<gene>
    <name evidence="2" type="ORF">QBC46DRAFT_367235</name>
</gene>
<dbReference type="SUPFAM" id="SSF51445">
    <property type="entry name" value="(Trans)glycosidases"/>
    <property type="match status" value="1"/>
</dbReference>
<dbReference type="PANTHER" id="PTHR34154:SF3">
    <property type="entry name" value="ALKALI-SENSITIVE LINKAGE PROTEIN 1"/>
    <property type="match status" value="1"/>
</dbReference>
<dbReference type="Gene3D" id="3.20.20.80">
    <property type="entry name" value="Glycosidases"/>
    <property type="match status" value="1"/>
</dbReference>
<keyword evidence="2" id="KW-0378">Hydrolase</keyword>
<dbReference type="InterPro" id="IPR024655">
    <property type="entry name" value="Asl1_glyco_hydro_catalytic"/>
</dbReference>
<dbReference type="PANTHER" id="PTHR34154">
    <property type="entry name" value="ALKALI-SENSITIVE LINKAGE PROTEIN 1"/>
    <property type="match status" value="1"/>
</dbReference>
<accession>A0AAN6MYM8</accession>
<dbReference type="GO" id="GO:0071966">
    <property type="term" value="P:fungal-type cell wall polysaccharide metabolic process"/>
    <property type="evidence" value="ECO:0007669"/>
    <property type="project" value="TreeGrafter"/>
</dbReference>
<dbReference type="Pfam" id="PF11790">
    <property type="entry name" value="Glyco_hydro_cc"/>
    <property type="match status" value="1"/>
</dbReference>
<dbReference type="Proteomes" id="UP001303473">
    <property type="component" value="Unassembled WGS sequence"/>
</dbReference>
<sequence length="280" mass="30403">MAARQSSKRGLVFVPNDNWPEDNDDWSTIEFVPMMWGGNNDTNFLGNVTAMMGAGRNISHVLTFNEPDMPFTSGGCDMKPAVAAQAWIKNVMPLREKHGVKVGLPVVGADADPHTWLGPFLKNCSALAKADCAFDFVPIHSYGDFDNLKGRVEMFAAAYPNIPVWITEYGYANQDLNTTQTFFNQSLAYLDSTDIVERIVSNVGPNGAFLDPYGNLTDIGSWYLGGNATGKVALPTDTYSNTSCTAANPCGKTSAATPHSPCLLPWLLAFLCTPLLYSLL</sequence>
<keyword evidence="3" id="KW-1185">Reference proteome</keyword>
<dbReference type="AlphaFoldDB" id="A0AAN6MYM8"/>
<evidence type="ECO:0000259" key="1">
    <source>
        <dbReference type="Pfam" id="PF11790"/>
    </source>
</evidence>
<dbReference type="GO" id="GO:0009277">
    <property type="term" value="C:fungal-type cell wall"/>
    <property type="evidence" value="ECO:0007669"/>
    <property type="project" value="TreeGrafter"/>
</dbReference>
<feature type="domain" description="Asl1-like glycosyl hydrolase catalytic" evidence="1">
    <location>
        <begin position="22"/>
        <end position="223"/>
    </location>
</feature>
<reference evidence="3" key="1">
    <citation type="journal article" date="2023" name="Mol. Phylogenet. Evol.">
        <title>Genome-scale phylogeny and comparative genomics of the fungal order Sordariales.</title>
        <authorList>
            <person name="Hensen N."/>
            <person name="Bonometti L."/>
            <person name="Westerberg I."/>
            <person name="Brannstrom I.O."/>
            <person name="Guillou S."/>
            <person name="Cros-Aarteil S."/>
            <person name="Calhoun S."/>
            <person name="Haridas S."/>
            <person name="Kuo A."/>
            <person name="Mondo S."/>
            <person name="Pangilinan J."/>
            <person name="Riley R."/>
            <person name="LaButti K."/>
            <person name="Andreopoulos B."/>
            <person name="Lipzen A."/>
            <person name="Chen C."/>
            <person name="Yan M."/>
            <person name="Daum C."/>
            <person name="Ng V."/>
            <person name="Clum A."/>
            <person name="Steindorff A."/>
            <person name="Ohm R.A."/>
            <person name="Martin F."/>
            <person name="Silar P."/>
            <person name="Natvig D.O."/>
            <person name="Lalanne C."/>
            <person name="Gautier V."/>
            <person name="Ament-Velasquez S.L."/>
            <person name="Kruys A."/>
            <person name="Hutchinson M.I."/>
            <person name="Powell A.J."/>
            <person name="Barry K."/>
            <person name="Miller A.N."/>
            <person name="Grigoriev I.V."/>
            <person name="Debuchy R."/>
            <person name="Gladieux P."/>
            <person name="Hiltunen Thoren M."/>
            <person name="Johannesson H."/>
        </authorList>
    </citation>
    <scope>NUCLEOTIDE SEQUENCE [LARGE SCALE GENOMIC DNA]</scope>
    <source>
        <strain evidence="3">CBS 340.73</strain>
    </source>
</reference>